<keyword evidence="7 11" id="KW-0675">Receptor</keyword>
<evidence type="ECO:0000256" key="6">
    <source>
        <dbReference type="ARBA" id="ARBA00023157"/>
    </source>
</evidence>
<keyword evidence="8" id="KW-0325">Glycoprotein</keyword>
<dbReference type="EMBL" id="NEDP02004021">
    <property type="protein sequence ID" value="OWF47158.1"/>
    <property type="molecule type" value="Genomic_DNA"/>
</dbReference>
<comment type="function">
    <text evidence="10">Receptor for NPAF (A-18-F-amide) and NPFF (F-8-F-amide) neuropeptides, also known as morphine-modulating peptides. Can also be activated by a variety of naturally occurring or synthetic FMRF-amide like ligands. This receptor mediates its action by association with G proteins that activate a phosphatidylinositol-calcium second messenger system.</text>
</comment>
<gene>
    <name evidence="15" type="ORF">KP79_PYT05355</name>
</gene>
<protein>
    <submittedName>
        <fullName evidence="15">Neuropeptide FF receptor 2</fullName>
    </submittedName>
</protein>
<evidence type="ECO:0000256" key="3">
    <source>
        <dbReference type="ARBA" id="ARBA00022989"/>
    </source>
</evidence>
<reference evidence="15 16" key="1">
    <citation type="journal article" date="2017" name="Nat. Ecol. Evol.">
        <title>Scallop genome provides insights into evolution of bilaterian karyotype and development.</title>
        <authorList>
            <person name="Wang S."/>
            <person name="Zhang J."/>
            <person name="Jiao W."/>
            <person name="Li J."/>
            <person name="Xun X."/>
            <person name="Sun Y."/>
            <person name="Guo X."/>
            <person name="Huan P."/>
            <person name="Dong B."/>
            <person name="Zhang L."/>
            <person name="Hu X."/>
            <person name="Sun X."/>
            <person name="Wang J."/>
            <person name="Zhao C."/>
            <person name="Wang Y."/>
            <person name="Wang D."/>
            <person name="Huang X."/>
            <person name="Wang R."/>
            <person name="Lv J."/>
            <person name="Li Y."/>
            <person name="Zhang Z."/>
            <person name="Liu B."/>
            <person name="Lu W."/>
            <person name="Hui Y."/>
            <person name="Liang J."/>
            <person name="Zhou Z."/>
            <person name="Hou R."/>
            <person name="Li X."/>
            <person name="Liu Y."/>
            <person name="Li H."/>
            <person name="Ning X."/>
            <person name="Lin Y."/>
            <person name="Zhao L."/>
            <person name="Xing Q."/>
            <person name="Dou J."/>
            <person name="Li Y."/>
            <person name="Mao J."/>
            <person name="Guo H."/>
            <person name="Dou H."/>
            <person name="Li T."/>
            <person name="Mu C."/>
            <person name="Jiang W."/>
            <person name="Fu Q."/>
            <person name="Fu X."/>
            <person name="Miao Y."/>
            <person name="Liu J."/>
            <person name="Yu Q."/>
            <person name="Li R."/>
            <person name="Liao H."/>
            <person name="Li X."/>
            <person name="Kong Y."/>
            <person name="Jiang Z."/>
            <person name="Chourrout D."/>
            <person name="Li R."/>
            <person name="Bao Z."/>
        </authorList>
    </citation>
    <scope>NUCLEOTIDE SEQUENCE [LARGE SCALE GENOMIC DNA]</scope>
    <source>
        <strain evidence="15 16">PY_sf001</strain>
    </source>
</reference>
<dbReference type="GO" id="GO:0005886">
    <property type="term" value="C:plasma membrane"/>
    <property type="evidence" value="ECO:0007669"/>
    <property type="project" value="TreeGrafter"/>
</dbReference>
<proteinExistence type="inferred from homology"/>
<keyword evidence="9 11" id="KW-0807">Transducer</keyword>
<dbReference type="Pfam" id="PF00001">
    <property type="entry name" value="7tm_1"/>
    <property type="match status" value="1"/>
</dbReference>
<dbReference type="PRINTS" id="PR00237">
    <property type="entry name" value="GPCRRHODOPSN"/>
</dbReference>
<evidence type="ECO:0000256" key="11">
    <source>
        <dbReference type="RuleBase" id="RU000688"/>
    </source>
</evidence>
<evidence type="ECO:0000256" key="12">
    <source>
        <dbReference type="SAM" id="MobiDB-lite"/>
    </source>
</evidence>
<dbReference type="STRING" id="6573.A0A210QEM7"/>
<name>A0A210QEM7_MIZYE</name>
<keyword evidence="5 13" id="KW-0472">Membrane</keyword>
<dbReference type="GO" id="GO:0008188">
    <property type="term" value="F:neuropeptide receptor activity"/>
    <property type="evidence" value="ECO:0007669"/>
    <property type="project" value="InterPro"/>
</dbReference>
<feature type="transmembrane region" description="Helical" evidence="13">
    <location>
        <begin position="88"/>
        <end position="108"/>
    </location>
</feature>
<dbReference type="InterPro" id="IPR017452">
    <property type="entry name" value="GPCR_Rhodpsn_7TM"/>
</dbReference>
<feature type="transmembrane region" description="Helical" evidence="13">
    <location>
        <begin position="128"/>
        <end position="146"/>
    </location>
</feature>
<feature type="transmembrane region" description="Helical" evidence="13">
    <location>
        <begin position="167"/>
        <end position="186"/>
    </location>
</feature>
<evidence type="ECO:0000259" key="14">
    <source>
        <dbReference type="PROSITE" id="PS50262"/>
    </source>
</evidence>
<evidence type="ECO:0000256" key="9">
    <source>
        <dbReference type="ARBA" id="ARBA00023224"/>
    </source>
</evidence>
<dbReference type="Gene3D" id="1.20.1070.10">
    <property type="entry name" value="Rhodopsin 7-helix transmembrane proteins"/>
    <property type="match status" value="1"/>
</dbReference>
<evidence type="ECO:0000313" key="16">
    <source>
        <dbReference type="Proteomes" id="UP000242188"/>
    </source>
</evidence>
<dbReference type="PRINTS" id="PR01570">
    <property type="entry name" value="NPFFRECEPTOR"/>
</dbReference>
<comment type="similarity">
    <text evidence="11">Belongs to the G-protein coupled receptor 1 family.</text>
</comment>
<dbReference type="PROSITE" id="PS00237">
    <property type="entry name" value="G_PROTEIN_RECEP_F1_1"/>
    <property type="match status" value="1"/>
</dbReference>
<evidence type="ECO:0000256" key="7">
    <source>
        <dbReference type="ARBA" id="ARBA00023170"/>
    </source>
</evidence>
<evidence type="ECO:0000256" key="4">
    <source>
        <dbReference type="ARBA" id="ARBA00023040"/>
    </source>
</evidence>
<accession>A0A210QEM7</accession>
<keyword evidence="16" id="KW-1185">Reference proteome</keyword>
<dbReference type="InterPro" id="IPR000276">
    <property type="entry name" value="GPCR_Rhodpsn"/>
</dbReference>
<evidence type="ECO:0000256" key="5">
    <source>
        <dbReference type="ARBA" id="ARBA00023136"/>
    </source>
</evidence>
<dbReference type="Proteomes" id="UP000242188">
    <property type="component" value="Unassembled WGS sequence"/>
</dbReference>
<feature type="region of interest" description="Disordered" evidence="12">
    <location>
        <begin position="377"/>
        <end position="397"/>
    </location>
</feature>
<feature type="transmembrane region" description="Helical" evidence="13">
    <location>
        <begin position="50"/>
        <end position="76"/>
    </location>
</feature>
<dbReference type="InterPro" id="IPR005395">
    <property type="entry name" value="NPFF_rcpt"/>
</dbReference>
<keyword evidence="2 11" id="KW-0812">Transmembrane</keyword>
<dbReference type="PROSITE" id="PS50262">
    <property type="entry name" value="G_PROTEIN_RECEP_F1_2"/>
    <property type="match status" value="1"/>
</dbReference>
<comment type="subcellular location">
    <subcellularLocation>
        <location evidence="1">Membrane</location>
        <topology evidence="1">Multi-pass membrane protein</topology>
    </subcellularLocation>
</comment>
<feature type="transmembrane region" description="Helical" evidence="13">
    <location>
        <begin position="264"/>
        <end position="285"/>
    </location>
</feature>
<dbReference type="CDD" id="cd14993">
    <property type="entry name" value="7tmA_CCKR-like"/>
    <property type="match status" value="1"/>
</dbReference>
<evidence type="ECO:0000256" key="10">
    <source>
        <dbReference type="ARBA" id="ARBA00025478"/>
    </source>
</evidence>
<keyword evidence="4 11" id="KW-0297">G-protein coupled receptor</keyword>
<evidence type="ECO:0000256" key="2">
    <source>
        <dbReference type="ARBA" id="ARBA00022692"/>
    </source>
</evidence>
<feature type="domain" description="G-protein coupled receptors family 1 profile" evidence="14">
    <location>
        <begin position="67"/>
        <end position="328"/>
    </location>
</feature>
<feature type="transmembrane region" description="Helical" evidence="13">
    <location>
        <begin position="214"/>
        <end position="243"/>
    </location>
</feature>
<dbReference type="OrthoDB" id="5975505at2759"/>
<keyword evidence="3 13" id="KW-1133">Transmembrane helix</keyword>
<dbReference type="SMART" id="SM01381">
    <property type="entry name" value="7TM_GPCR_Srsx"/>
    <property type="match status" value="1"/>
</dbReference>
<evidence type="ECO:0000313" key="15">
    <source>
        <dbReference type="EMBL" id="OWF47158.1"/>
    </source>
</evidence>
<dbReference type="PANTHER" id="PTHR45695">
    <property type="entry name" value="LEUCOKININ RECEPTOR-RELATED"/>
    <property type="match status" value="1"/>
</dbReference>
<feature type="transmembrane region" description="Helical" evidence="13">
    <location>
        <begin position="305"/>
        <end position="331"/>
    </location>
</feature>
<evidence type="ECO:0000256" key="1">
    <source>
        <dbReference type="ARBA" id="ARBA00004141"/>
    </source>
</evidence>
<dbReference type="PANTHER" id="PTHR45695:SF15">
    <property type="entry name" value="OPSIN RH2"/>
    <property type="match status" value="1"/>
</dbReference>
<keyword evidence="6" id="KW-1015">Disulfide bond</keyword>
<evidence type="ECO:0000256" key="8">
    <source>
        <dbReference type="ARBA" id="ARBA00023180"/>
    </source>
</evidence>
<sequence length="397" mass="45131">MNTSTGTVPVGWTTDRALVTLVLVTDNKSAYTSNNTERYFPVLQHATPIIVVYTMAYLLVFLFAFFGNLIVVIVIWRNRWLHTVTNFFIVNLAVADILVAIFCVPITLLTNIYTGWPYGSMMCKVTPYLQGVSVCASVNTLAAIALDRYLAICYTLNYKLTGKIARVVMGCVWAFALCIMIPWAVYYQHDQYRSSIQAIYICRLVWPSQVSGKFFLAGIFLVCYTIPLLLIVVCYALIGLRVWNRNAPGIFKSNGIIHKSKVKVIKMLLVVVILFGLSWLPLYAVNLKIVFSPPSLTDMNTVTILYDYLVPVSQWLGLANSGINPLIYCLFSRKIRTRIKVMVTCNETQEFKRQFRKFSSTKYVSVDYTNGHVTLRTHGTEKERRTRSLKSLNNVYD</sequence>
<comment type="caution">
    <text evidence="15">The sequence shown here is derived from an EMBL/GenBank/DDBJ whole genome shotgun (WGS) entry which is preliminary data.</text>
</comment>
<dbReference type="AlphaFoldDB" id="A0A210QEM7"/>
<organism evidence="15 16">
    <name type="scientific">Mizuhopecten yessoensis</name>
    <name type="common">Japanese scallop</name>
    <name type="synonym">Patinopecten yessoensis</name>
    <dbReference type="NCBI Taxonomy" id="6573"/>
    <lineage>
        <taxon>Eukaryota</taxon>
        <taxon>Metazoa</taxon>
        <taxon>Spiralia</taxon>
        <taxon>Lophotrochozoa</taxon>
        <taxon>Mollusca</taxon>
        <taxon>Bivalvia</taxon>
        <taxon>Autobranchia</taxon>
        <taxon>Pteriomorphia</taxon>
        <taxon>Pectinida</taxon>
        <taxon>Pectinoidea</taxon>
        <taxon>Pectinidae</taxon>
        <taxon>Mizuhopecten</taxon>
    </lineage>
</organism>
<dbReference type="SUPFAM" id="SSF81321">
    <property type="entry name" value="Family A G protein-coupled receptor-like"/>
    <property type="match status" value="1"/>
</dbReference>
<evidence type="ECO:0000256" key="13">
    <source>
        <dbReference type="SAM" id="Phobius"/>
    </source>
</evidence>